<dbReference type="Proteomes" id="UP000323537">
    <property type="component" value="Unassembled WGS sequence"/>
</dbReference>
<accession>A0A1I3AL65</accession>
<evidence type="ECO:0000313" key="2">
    <source>
        <dbReference type="Proteomes" id="UP000323537"/>
    </source>
</evidence>
<keyword evidence="2" id="KW-1185">Reference proteome</keyword>
<evidence type="ECO:0000313" key="1">
    <source>
        <dbReference type="EMBL" id="SFH50774.1"/>
    </source>
</evidence>
<name>A0A1I3AL65_9EURY</name>
<proteinExistence type="predicted"/>
<dbReference type="EMBL" id="FOPZ01000006">
    <property type="protein sequence ID" value="SFH50774.1"/>
    <property type="molecule type" value="Genomic_DNA"/>
</dbReference>
<protein>
    <submittedName>
        <fullName evidence="1">Uncharacterized protein</fullName>
    </submittedName>
</protein>
<gene>
    <name evidence="1" type="ORF">SAMN04488066_10697</name>
</gene>
<organism evidence="1 2">
    <name type="scientific">Halorubrum aquaticum</name>
    <dbReference type="NCBI Taxonomy" id="387340"/>
    <lineage>
        <taxon>Archaea</taxon>
        <taxon>Methanobacteriati</taxon>
        <taxon>Methanobacteriota</taxon>
        <taxon>Stenosarchaea group</taxon>
        <taxon>Halobacteria</taxon>
        <taxon>Halobacteriales</taxon>
        <taxon>Haloferacaceae</taxon>
        <taxon>Halorubrum</taxon>
    </lineage>
</organism>
<dbReference type="AlphaFoldDB" id="A0A1I3AL65"/>
<reference evidence="1 2" key="1">
    <citation type="submission" date="2016-10" db="EMBL/GenBank/DDBJ databases">
        <authorList>
            <person name="Varghese N."/>
            <person name="Submissions S."/>
        </authorList>
    </citation>
    <scope>NUCLEOTIDE SEQUENCE [LARGE SCALE GENOMIC DNA]</scope>
    <source>
        <strain evidence="1 2">CGMCC 1.6377</strain>
    </source>
</reference>
<sequence length="48" mass="5221">MMFPNGVLETAKAVVNEPLVGGDLVWIVSVLPAFRSDFALVEIAEFVE</sequence>